<feature type="compositionally biased region" description="Acidic residues" evidence="1">
    <location>
        <begin position="49"/>
        <end position="58"/>
    </location>
</feature>
<accession>A2DGB9</accession>
<dbReference type="AlphaFoldDB" id="A2DGB9"/>
<dbReference type="EMBL" id="DS113197">
    <property type="protein sequence ID" value="EAY20515.1"/>
    <property type="molecule type" value="Genomic_DNA"/>
</dbReference>
<feature type="region of interest" description="Disordered" evidence="1">
    <location>
        <begin position="46"/>
        <end position="237"/>
    </location>
</feature>
<feature type="region of interest" description="Disordered" evidence="1">
    <location>
        <begin position="283"/>
        <end position="309"/>
    </location>
</feature>
<dbReference type="KEGG" id="tva:5466051"/>
<feature type="compositionally biased region" description="Low complexity" evidence="1">
    <location>
        <begin position="125"/>
        <end position="148"/>
    </location>
</feature>
<feature type="compositionally biased region" description="Polar residues" evidence="1">
    <location>
        <begin position="107"/>
        <end position="121"/>
    </location>
</feature>
<feature type="compositionally biased region" description="Basic and acidic residues" evidence="1">
    <location>
        <begin position="212"/>
        <end position="237"/>
    </location>
</feature>
<gene>
    <name evidence="2" type="ORF">TVAG_238870</name>
</gene>
<evidence type="ECO:0000313" key="3">
    <source>
        <dbReference type="Proteomes" id="UP000001542"/>
    </source>
</evidence>
<feature type="compositionally biased region" description="Acidic residues" evidence="1">
    <location>
        <begin position="93"/>
        <end position="106"/>
    </location>
</feature>
<dbReference type="RefSeq" id="XP_001581501.1">
    <property type="nucleotide sequence ID" value="XM_001581451.1"/>
</dbReference>
<dbReference type="VEuPathDB" id="TrichDB:TVAGG3_0966940"/>
<dbReference type="Proteomes" id="UP000001542">
    <property type="component" value="Unassembled WGS sequence"/>
</dbReference>
<feature type="region of interest" description="Disordered" evidence="1">
    <location>
        <begin position="339"/>
        <end position="359"/>
    </location>
</feature>
<name>A2DGB9_TRIV3</name>
<dbReference type="VEuPathDB" id="TrichDB:TVAG_238870"/>
<reference evidence="2" key="2">
    <citation type="journal article" date="2007" name="Science">
        <title>Draft genome sequence of the sexually transmitted pathogen Trichomonas vaginalis.</title>
        <authorList>
            <person name="Carlton J.M."/>
            <person name="Hirt R.P."/>
            <person name="Silva J.C."/>
            <person name="Delcher A.L."/>
            <person name="Schatz M."/>
            <person name="Zhao Q."/>
            <person name="Wortman J.R."/>
            <person name="Bidwell S.L."/>
            <person name="Alsmark U.C.M."/>
            <person name="Besteiro S."/>
            <person name="Sicheritz-Ponten T."/>
            <person name="Noel C.J."/>
            <person name="Dacks J.B."/>
            <person name="Foster P.G."/>
            <person name="Simillion C."/>
            <person name="Van de Peer Y."/>
            <person name="Miranda-Saavedra D."/>
            <person name="Barton G.J."/>
            <person name="Westrop G.D."/>
            <person name="Mueller S."/>
            <person name="Dessi D."/>
            <person name="Fiori P.L."/>
            <person name="Ren Q."/>
            <person name="Paulsen I."/>
            <person name="Zhang H."/>
            <person name="Bastida-Corcuera F.D."/>
            <person name="Simoes-Barbosa A."/>
            <person name="Brown M.T."/>
            <person name="Hayes R.D."/>
            <person name="Mukherjee M."/>
            <person name="Okumura C.Y."/>
            <person name="Schneider R."/>
            <person name="Smith A.J."/>
            <person name="Vanacova S."/>
            <person name="Villalvazo M."/>
            <person name="Haas B.J."/>
            <person name="Pertea M."/>
            <person name="Feldblyum T.V."/>
            <person name="Utterback T.R."/>
            <person name="Shu C.L."/>
            <person name="Osoegawa K."/>
            <person name="de Jong P.J."/>
            <person name="Hrdy I."/>
            <person name="Horvathova L."/>
            <person name="Zubacova Z."/>
            <person name="Dolezal P."/>
            <person name="Malik S.B."/>
            <person name="Logsdon J.M. Jr."/>
            <person name="Henze K."/>
            <person name="Gupta A."/>
            <person name="Wang C.C."/>
            <person name="Dunne R.L."/>
            <person name="Upcroft J.A."/>
            <person name="Upcroft P."/>
            <person name="White O."/>
            <person name="Salzberg S.L."/>
            <person name="Tang P."/>
            <person name="Chiu C.-H."/>
            <person name="Lee Y.-S."/>
            <person name="Embley T.M."/>
            <person name="Coombs G.H."/>
            <person name="Mottram J.C."/>
            <person name="Tachezy J."/>
            <person name="Fraser-Liggett C.M."/>
            <person name="Johnson P.J."/>
        </authorList>
    </citation>
    <scope>NUCLEOTIDE SEQUENCE [LARGE SCALE GENOMIC DNA]</scope>
    <source>
        <strain evidence="2">G3</strain>
    </source>
</reference>
<sequence>MSKSISQAPNSKNALLKELIRTSPKKYTAILLSDSEDEGEKKAILISDSELDDDEDEYANTKAHKQDKYNNKNDHCRFDNKPRNQIARGIDFSSDEDDDFDDDDDTYTSFAESDYSNQTGDYSAYSNSTYQSKTYSSYSGSAVSSQYSHCSDYSEKKVCPRCSKVLSSDSYLSSEDESEDESESLSSDSELNSDSFDDSSDSFELPVPKFNKTFDPRKELAKQRREAGNRAILEKRAKCENIPTPQVIVSPKKPSPMRLRKLSNLSKVDEIIQKRKEKLIKEKEAERKRMEEEAMKKAQEEMEQRRKESVKNLLESLGERKAHPQRYVALYRRHRKYIDSDSESEALSSSDNYSDDSEF</sequence>
<dbReference type="SMR" id="A2DGB9"/>
<evidence type="ECO:0000313" key="2">
    <source>
        <dbReference type="EMBL" id="EAY20515.1"/>
    </source>
</evidence>
<dbReference type="InParanoid" id="A2DGB9"/>
<evidence type="ECO:0000256" key="1">
    <source>
        <dbReference type="SAM" id="MobiDB-lite"/>
    </source>
</evidence>
<feature type="compositionally biased region" description="Acidic residues" evidence="1">
    <location>
        <begin position="174"/>
        <end position="183"/>
    </location>
</feature>
<organism evidence="2 3">
    <name type="scientific">Trichomonas vaginalis (strain ATCC PRA-98 / G3)</name>
    <dbReference type="NCBI Taxonomy" id="412133"/>
    <lineage>
        <taxon>Eukaryota</taxon>
        <taxon>Metamonada</taxon>
        <taxon>Parabasalia</taxon>
        <taxon>Trichomonadida</taxon>
        <taxon>Trichomonadidae</taxon>
        <taxon>Trichomonas</taxon>
    </lineage>
</organism>
<keyword evidence="3" id="KW-1185">Reference proteome</keyword>
<reference evidence="2" key="1">
    <citation type="submission" date="2006-10" db="EMBL/GenBank/DDBJ databases">
        <authorList>
            <person name="Amadeo P."/>
            <person name="Zhao Q."/>
            <person name="Wortman J."/>
            <person name="Fraser-Liggett C."/>
            <person name="Carlton J."/>
        </authorList>
    </citation>
    <scope>NUCLEOTIDE SEQUENCE</scope>
    <source>
        <strain evidence="2">G3</strain>
    </source>
</reference>
<protein>
    <submittedName>
        <fullName evidence="2">Dentin sialophosphoprotein, putative</fullName>
    </submittedName>
</protein>
<feature type="compositionally biased region" description="Basic and acidic residues" evidence="1">
    <location>
        <begin position="64"/>
        <end position="82"/>
    </location>
</feature>
<proteinExistence type="predicted"/>
<feature type="compositionally biased region" description="Low complexity" evidence="1">
    <location>
        <begin position="184"/>
        <end position="194"/>
    </location>
</feature>